<dbReference type="InterPro" id="IPR017900">
    <property type="entry name" value="4Fe4S_Fe_S_CS"/>
</dbReference>
<dbReference type="EMBL" id="JACRSY010000003">
    <property type="protein sequence ID" value="MBC8578500.1"/>
    <property type="molecule type" value="Genomic_DNA"/>
</dbReference>
<name>A0A926EGG6_9FIRM</name>
<dbReference type="SUPFAM" id="SSF46548">
    <property type="entry name" value="alpha-helical ferredoxin"/>
    <property type="match status" value="1"/>
</dbReference>
<dbReference type="InterPro" id="IPR017896">
    <property type="entry name" value="4Fe4S_Fe-S-bd"/>
</dbReference>
<dbReference type="PROSITE" id="PS51379">
    <property type="entry name" value="4FE4S_FER_2"/>
    <property type="match status" value="2"/>
</dbReference>
<dbReference type="PANTHER" id="PTHR40447:SF1">
    <property type="entry name" value="ANAEROBIC SULFITE REDUCTASE SUBUNIT A"/>
    <property type="match status" value="1"/>
</dbReference>
<sequence>MGYKLSFETVNSLFNELRKEYKIYAPKRFPKAGRYSDTDIIRYAEIKNVEEIVFDEKSDYPAKEVVSPITQTLFYFTEDEYREAKVHDKKVLIFARPCDINAQMNQDKIFLENGFEDTFYKRMRDKVNYVMMECTSSEDTCFCCSMGTNKTDNYGLAARFEEGQVLFNVKDDKFAPFFEGKEEAEYTVKFIEENETKVTIPVIPNKDVLNKLKEHDMWKEFNKRCVSCGSCTIACSTCTCFTTTDISYNENGSVGERRRTAASCQVAGFDEMAGGHDFRKTTADRYRYKTLHKIHDYNERFGQGHMCVGCGRCTERCPEFISFTATIEKVNKAVKEICGGECNA</sequence>
<proteinExistence type="predicted"/>
<accession>A0A926EGG6</accession>
<keyword evidence="2" id="KW-0408">Iron</keyword>
<dbReference type="GO" id="GO:0046872">
    <property type="term" value="F:metal ion binding"/>
    <property type="evidence" value="ECO:0007669"/>
    <property type="project" value="UniProtKB-KW"/>
</dbReference>
<keyword evidence="6" id="KW-1185">Reference proteome</keyword>
<gene>
    <name evidence="5" type="primary">asrA</name>
    <name evidence="5" type="ORF">H8718_02990</name>
</gene>
<keyword evidence="3" id="KW-0411">Iron-sulfur</keyword>
<dbReference type="InterPro" id="IPR014259">
    <property type="entry name" value="Sulphite_reductase_A"/>
</dbReference>
<reference evidence="5" key="1">
    <citation type="submission" date="2020-08" db="EMBL/GenBank/DDBJ databases">
        <title>Genome public.</title>
        <authorList>
            <person name="Liu C."/>
            <person name="Sun Q."/>
        </authorList>
    </citation>
    <scope>NUCLEOTIDE SEQUENCE</scope>
    <source>
        <strain evidence="5">NSJ-12</strain>
    </source>
</reference>
<evidence type="ECO:0000313" key="5">
    <source>
        <dbReference type="EMBL" id="MBC8578500.1"/>
    </source>
</evidence>
<dbReference type="GO" id="GO:0051536">
    <property type="term" value="F:iron-sulfur cluster binding"/>
    <property type="evidence" value="ECO:0007669"/>
    <property type="project" value="UniProtKB-KW"/>
</dbReference>
<dbReference type="Proteomes" id="UP000655830">
    <property type="component" value="Unassembled WGS sequence"/>
</dbReference>
<dbReference type="InterPro" id="IPR009051">
    <property type="entry name" value="Helical_ferredxn"/>
</dbReference>
<feature type="domain" description="4Fe-4S ferredoxin-type" evidence="4">
    <location>
        <begin position="297"/>
        <end position="326"/>
    </location>
</feature>
<evidence type="ECO:0000259" key="4">
    <source>
        <dbReference type="PROSITE" id="PS51379"/>
    </source>
</evidence>
<dbReference type="NCBIfam" id="TIGR02910">
    <property type="entry name" value="sulfite_red_A"/>
    <property type="match status" value="1"/>
</dbReference>
<dbReference type="AlphaFoldDB" id="A0A926EGG6"/>
<dbReference type="Pfam" id="PF17179">
    <property type="entry name" value="Fer4_22"/>
    <property type="match status" value="1"/>
</dbReference>
<dbReference type="PANTHER" id="PTHR40447">
    <property type="entry name" value="ANAEROBIC SULFITE REDUCTASE SUBUNIT A"/>
    <property type="match status" value="1"/>
</dbReference>
<dbReference type="Gene3D" id="1.10.1060.10">
    <property type="entry name" value="Alpha-helical ferredoxin"/>
    <property type="match status" value="1"/>
</dbReference>
<comment type="caution">
    <text evidence="5">The sequence shown here is derived from an EMBL/GenBank/DDBJ whole genome shotgun (WGS) entry which is preliminary data.</text>
</comment>
<evidence type="ECO:0000313" key="6">
    <source>
        <dbReference type="Proteomes" id="UP000655830"/>
    </source>
</evidence>
<evidence type="ECO:0000256" key="3">
    <source>
        <dbReference type="ARBA" id="ARBA00023014"/>
    </source>
</evidence>
<keyword evidence="1" id="KW-0479">Metal-binding</keyword>
<feature type="domain" description="4Fe-4S ferredoxin-type" evidence="4">
    <location>
        <begin position="215"/>
        <end position="246"/>
    </location>
</feature>
<organism evidence="5 6">
    <name type="scientific">Zhenhengia yiwuensis</name>
    <dbReference type="NCBI Taxonomy" id="2763666"/>
    <lineage>
        <taxon>Bacteria</taxon>
        <taxon>Bacillati</taxon>
        <taxon>Bacillota</taxon>
        <taxon>Clostridia</taxon>
        <taxon>Lachnospirales</taxon>
        <taxon>Lachnospiraceae</taxon>
        <taxon>Zhenhengia</taxon>
    </lineage>
</organism>
<dbReference type="PROSITE" id="PS00198">
    <property type="entry name" value="4FE4S_FER_1"/>
    <property type="match status" value="1"/>
</dbReference>
<dbReference type="RefSeq" id="WP_249331514.1">
    <property type="nucleotide sequence ID" value="NZ_JACRSY010000003.1"/>
</dbReference>
<protein>
    <submittedName>
        <fullName evidence="5">Anaerobic sulfite reductase subunit AsrA</fullName>
    </submittedName>
</protein>
<evidence type="ECO:0000256" key="2">
    <source>
        <dbReference type="ARBA" id="ARBA00023004"/>
    </source>
</evidence>
<evidence type="ECO:0000256" key="1">
    <source>
        <dbReference type="ARBA" id="ARBA00022723"/>
    </source>
</evidence>